<evidence type="ECO:0000313" key="3">
    <source>
        <dbReference type="Proteomes" id="UP000240418"/>
    </source>
</evidence>
<name>A0A2P8FIR2_9RHOB</name>
<feature type="region of interest" description="Disordered" evidence="1">
    <location>
        <begin position="84"/>
        <end position="147"/>
    </location>
</feature>
<sequence>MDPATADPNIALATIMNDASVPTDVGVVAAKTLQPYFHGPPLTEKQVERAEDYLASQDQGADGSVLEKRQKAYDFVLSVLSKAGTDASDTSDTSADPAPTVGINQPRPPEEIDVEPIPAGEEFRPGQRPLDTTIIDATPNGTPPTDE</sequence>
<gene>
    <name evidence="2" type="ORF">CLV88_10111</name>
</gene>
<comment type="caution">
    <text evidence="2">The sequence shown here is derived from an EMBL/GenBank/DDBJ whole genome shotgun (WGS) entry which is preliminary data.</text>
</comment>
<dbReference type="RefSeq" id="WP_106606340.1">
    <property type="nucleotide sequence ID" value="NZ_PYGJ01000001.1"/>
</dbReference>
<accession>A0A2P8FIR2</accession>
<protein>
    <submittedName>
        <fullName evidence="2">Uncharacterized protein</fullName>
    </submittedName>
</protein>
<reference evidence="2 3" key="1">
    <citation type="submission" date="2018-03" db="EMBL/GenBank/DDBJ databases">
        <title>Genomic Encyclopedia of Archaeal and Bacterial Type Strains, Phase II (KMG-II): from individual species to whole genera.</title>
        <authorList>
            <person name="Goeker M."/>
        </authorList>
    </citation>
    <scope>NUCLEOTIDE SEQUENCE [LARGE SCALE GENOMIC DNA]</scope>
    <source>
        <strain evidence="2 3">DSM 100673</strain>
    </source>
</reference>
<proteinExistence type="predicted"/>
<dbReference type="EMBL" id="PYGJ01000001">
    <property type="protein sequence ID" value="PSL21589.1"/>
    <property type="molecule type" value="Genomic_DNA"/>
</dbReference>
<keyword evidence="3" id="KW-1185">Reference proteome</keyword>
<organism evidence="2 3">
    <name type="scientific">Shimia abyssi</name>
    <dbReference type="NCBI Taxonomy" id="1662395"/>
    <lineage>
        <taxon>Bacteria</taxon>
        <taxon>Pseudomonadati</taxon>
        <taxon>Pseudomonadota</taxon>
        <taxon>Alphaproteobacteria</taxon>
        <taxon>Rhodobacterales</taxon>
        <taxon>Roseobacteraceae</taxon>
    </lineage>
</organism>
<evidence type="ECO:0000313" key="2">
    <source>
        <dbReference type="EMBL" id="PSL21589.1"/>
    </source>
</evidence>
<feature type="compositionally biased region" description="Low complexity" evidence="1">
    <location>
        <begin position="84"/>
        <end position="100"/>
    </location>
</feature>
<evidence type="ECO:0000256" key="1">
    <source>
        <dbReference type="SAM" id="MobiDB-lite"/>
    </source>
</evidence>
<dbReference type="Proteomes" id="UP000240418">
    <property type="component" value="Unassembled WGS sequence"/>
</dbReference>
<dbReference type="AlphaFoldDB" id="A0A2P8FIR2"/>